<proteinExistence type="predicted"/>
<dbReference type="Proteomes" id="UP000887580">
    <property type="component" value="Unplaced"/>
</dbReference>
<sequence>MKILIAENVKVLKFVFPLILIFTIIAPIGSFLTIISFTYNLNIPYCIFHIFNNAPHLLICIRYWIINSRKGERSAVSDISKIKNVMGKVIPLTNGFDDYFNNLQQSWK</sequence>
<evidence type="ECO:0000313" key="1">
    <source>
        <dbReference type="Proteomes" id="UP000887580"/>
    </source>
</evidence>
<protein>
    <submittedName>
        <fullName evidence="2">Uncharacterized protein</fullName>
    </submittedName>
</protein>
<evidence type="ECO:0000313" key="2">
    <source>
        <dbReference type="WBParaSite" id="PS1159_v2.g17641.t1"/>
    </source>
</evidence>
<accession>A0AC35FJT6</accession>
<reference evidence="2" key="1">
    <citation type="submission" date="2022-11" db="UniProtKB">
        <authorList>
            <consortium name="WormBaseParasite"/>
        </authorList>
    </citation>
    <scope>IDENTIFICATION</scope>
</reference>
<organism evidence="1 2">
    <name type="scientific">Panagrolaimus sp. PS1159</name>
    <dbReference type="NCBI Taxonomy" id="55785"/>
    <lineage>
        <taxon>Eukaryota</taxon>
        <taxon>Metazoa</taxon>
        <taxon>Ecdysozoa</taxon>
        <taxon>Nematoda</taxon>
        <taxon>Chromadorea</taxon>
        <taxon>Rhabditida</taxon>
        <taxon>Tylenchina</taxon>
        <taxon>Panagrolaimomorpha</taxon>
        <taxon>Panagrolaimoidea</taxon>
        <taxon>Panagrolaimidae</taxon>
        <taxon>Panagrolaimus</taxon>
    </lineage>
</organism>
<dbReference type="WBParaSite" id="PS1159_v2.g17641.t1">
    <property type="protein sequence ID" value="PS1159_v2.g17641.t1"/>
    <property type="gene ID" value="PS1159_v2.g17641"/>
</dbReference>
<name>A0AC35FJT6_9BILA</name>